<organism evidence="1 2">
    <name type="scientific">Ladona fulva</name>
    <name type="common">Scarce chaser dragonfly</name>
    <name type="synonym">Libellula fulva</name>
    <dbReference type="NCBI Taxonomy" id="123851"/>
    <lineage>
        <taxon>Eukaryota</taxon>
        <taxon>Metazoa</taxon>
        <taxon>Ecdysozoa</taxon>
        <taxon>Arthropoda</taxon>
        <taxon>Hexapoda</taxon>
        <taxon>Insecta</taxon>
        <taxon>Pterygota</taxon>
        <taxon>Palaeoptera</taxon>
        <taxon>Odonata</taxon>
        <taxon>Epiprocta</taxon>
        <taxon>Anisoptera</taxon>
        <taxon>Libelluloidea</taxon>
        <taxon>Libellulidae</taxon>
        <taxon>Ladona</taxon>
    </lineage>
</organism>
<evidence type="ECO:0000313" key="1">
    <source>
        <dbReference type="EMBL" id="KAG8229267.1"/>
    </source>
</evidence>
<proteinExistence type="predicted"/>
<reference evidence="1" key="1">
    <citation type="submission" date="2013-04" db="EMBL/GenBank/DDBJ databases">
        <authorList>
            <person name="Qu J."/>
            <person name="Murali S.C."/>
            <person name="Bandaranaike D."/>
            <person name="Bellair M."/>
            <person name="Blankenburg K."/>
            <person name="Chao H."/>
            <person name="Dinh H."/>
            <person name="Doddapaneni H."/>
            <person name="Downs B."/>
            <person name="Dugan-Rocha S."/>
            <person name="Elkadiri S."/>
            <person name="Gnanaolivu R.D."/>
            <person name="Hernandez B."/>
            <person name="Javaid M."/>
            <person name="Jayaseelan J.C."/>
            <person name="Lee S."/>
            <person name="Li M."/>
            <person name="Ming W."/>
            <person name="Munidasa M."/>
            <person name="Muniz J."/>
            <person name="Nguyen L."/>
            <person name="Ongeri F."/>
            <person name="Osuji N."/>
            <person name="Pu L.-L."/>
            <person name="Puazo M."/>
            <person name="Qu C."/>
            <person name="Quiroz J."/>
            <person name="Raj R."/>
            <person name="Weissenberger G."/>
            <person name="Xin Y."/>
            <person name="Zou X."/>
            <person name="Han Y."/>
            <person name="Richards S."/>
            <person name="Worley K."/>
            <person name="Muzny D."/>
            <person name="Gibbs R."/>
        </authorList>
    </citation>
    <scope>NUCLEOTIDE SEQUENCE</scope>
    <source>
        <strain evidence="1">Sampled in the wild</strain>
    </source>
</reference>
<dbReference type="AlphaFoldDB" id="A0A8K0P174"/>
<dbReference type="EMBL" id="KZ308421">
    <property type="protein sequence ID" value="KAG8229267.1"/>
    <property type="molecule type" value="Genomic_DNA"/>
</dbReference>
<reference evidence="1" key="2">
    <citation type="submission" date="2017-10" db="EMBL/GenBank/DDBJ databases">
        <title>Ladona fulva Genome sequencing and assembly.</title>
        <authorList>
            <person name="Murali S."/>
            <person name="Richards S."/>
            <person name="Bandaranaike D."/>
            <person name="Bellair M."/>
            <person name="Blankenburg K."/>
            <person name="Chao H."/>
            <person name="Dinh H."/>
            <person name="Doddapaneni H."/>
            <person name="Dugan-Rocha S."/>
            <person name="Elkadiri S."/>
            <person name="Gnanaolivu R."/>
            <person name="Hernandez B."/>
            <person name="Skinner E."/>
            <person name="Javaid M."/>
            <person name="Lee S."/>
            <person name="Li M."/>
            <person name="Ming W."/>
            <person name="Munidasa M."/>
            <person name="Muniz J."/>
            <person name="Nguyen L."/>
            <person name="Hughes D."/>
            <person name="Osuji N."/>
            <person name="Pu L.-L."/>
            <person name="Puazo M."/>
            <person name="Qu C."/>
            <person name="Quiroz J."/>
            <person name="Raj R."/>
            <person name="Weissenberger G."/>
            <person name="Xin Y."/>
            <person name="Zou X."/>
            <person name="Han Y."/>
            <person name="Worley K."/>
            <person name="Muzny D."/>
            <person name="Gibbs R."/>
        </authorList>
    </citation>
    <scope>NUCLEOTIDE SEQUENCE</scope>
    <source>
        <strain evidence="1">Sampled in the wild</strain>
    </source>
</reference>
<dbReference type="Gene3D" id="2.10.25.10">
    <property type="entry name" value="Laminin"/>
    <property type="match status" value="1"/>
</dbReference>
<sequence>MTKPCTELGGCANRFAICSNESICTCDEGYSMRSDAMTCQAATSMIKDRTVAKTAPDTLTMLPPGMKK</sequence>
<comment type="caution">
    <text evidence="1">The sequence shown here is derived from an EMBL/GenBank/DDBJ whole genome shotgun (WGS) entry which is preliminary data.</text>
</comment>
<name>A0A8K0P174_LADFU</name>
<accession>A0A8K0P174</accession>
<protein>
    <submittedName>
        <fullName evidence="1">Uncharacterized protein</fullName>
    </submittedName>
</protein>
<evidence type="ECO:0000313" key="2">
    <source>
        <dbReference type="Proteomes" id="UP000792457"/>
    </source>
</evidence>
<keyword evidence="2" id="KW-1185">Reference proteome</keyword>
<gene>
    <name evidence="1" type="ORF">J437_LFUL009626</name>
</gene>
<dbReference type="Proteomes" id="UP000792457">
    <property type="component" value="Unassembled WGS sequence"/>
</dbReference>